<name>A0A2K9NGX2_9PROT</name>
<keyword evidence="4" id="KW-0804">Transcription</keyword>
<evidence type="ECO:0000256" key="4">
    <source>
        <dbReference type="ARBA" id="ARBA00023163"/>
    </source>
</evidence>
<keyword evidence="6" id="KW-1185">Reference proteome</keyword>
<dbReference type="InterPro" id="IPR036390">
    <property type="entry name" value="WH_DNA-bd_sf"/>
</dbReference>
<keyword evidence="3" id="KW-0238">DNA-binding</keyword>
<dbReference type="RefSeq" id="WP_102113887.1">
    <property type="nucleotide sequence ID" value="NZ_BMGN01000007.1"/>
</dbReference>
<reference evidence="5 6" key="1">
    <citation type="submission" date="2017-12" db="EMBL/GenBank/DDBJ databases">
        <title>Genomes of bacteria within cyanobacterial aggregates.</title>
        <authorList>
            <person name="Cai H."/>
        </authorList>
    </citation>
    <scope>NUCLEOTIDE SEQUENCE [LARGE SCALE GENOMIC DNA]</scope>
    <source>
        <strain evidence="5 6">TH16</strain>
    </source>
</reference>
<dbReference type="Gene3D" id="3.40.190.290">
    <property type="match status" value="1"/>
</dbReference>
<dbReference type="CDD" id="cd08415">
    <property type="entry name" value="PBP2_LysR_opines_like"/>
    <property type="match status" value="1"/>
</dbReference>
<dbReference type="GO" id="GO:0010628">
    <property type="term" value="P:positive regulation of gene expression"/>
    <property type="evidence" value="ECO:0007669"/>
    <property type="project" value="TreeGrafter"/>
</dbReference>
<dbReference type="SUPFAM" id="SSF53850">
    <property type="entry name" value="Periplasmic binding protein-like II"/>
    <property type="match status" value="1"/>
</dbReference>
<dbReference type="SUPFAM" id="SSF46785">
    <property type="entry name" value="Winged helix' DNA-binding domain"/>
    <property type="match status" value="1"/>
</dbReference>
<evidence type="ECO:0000313" key="5">
    <source>
        <dbReference type="EMBL" id="AUN32349.1"/>
    </source>
</evidence>
<dbReference type="Gene3D" id="1.10.10.10">
    <property type="entry name" value="Winged helix-like DNA-binding domain superfamily/Winged helix DNA-binding domain"/>
    <property type="match status" value="1"/>
</dbReference>
<dbReference type="PANTHER" id="PTHR30427">
    <property type="entry name" value="TRANSCRIPTIONAL ACTIVATOR PROTEIN LYSR"/>
    <property type="match status" value="1"/>
</dbReference>
<dbReference type="Pfam" id="PF03466">
    <property type="entry name" value="LysR_substrate"/>
    <property type="match status" value="1"/>
</dbReference>
<dbReference type="Proteomes" id="UP000234752">
    <property type="component" value="Chromosome eg_2"/>
</dbReference>
<keyword evidence="2" id="KW-0805">Transcription regulation</keyword>
<dbReference type="PRINTS" id="PR00039">
    <property type="entry name" value="HTHLYSR"/>
</dbReference>
<dbReference type="EMBL" id="CP025612">
    <property type="protein sequence ID" value="AUN32349.1"/>
    <property type="molecule type" value="Genomic_DNA"/>
</dbReference>
<dbReference type="InterPro" id="IPR005119">
    <property type="entry name" value="LysR_subst-bd"/>
</dbReference>
<dbReference type="KEGG" id="ncb:C0V82_18400"/>
<evidence type="ECO:0000313" key="6">
    <source>
        <dbReference type="Proteomes" id="UP000234752"/>
    </source>
</evidence>
<comment type="similarity">
    <text evidence="1">Belongs to the LysR transcriptional regulatory family.</text>
</comment>
<sequence>MSADGPDFGLRALRAFHAIVKTGSVTAAATDMGLTQPAVSRLLAQFEQTIGFDLFYRDKGRLVPTPDGLLLFDEVDLALGNVERVRALVRDIADFRVGQLRLVAPPSFAEGVLPDIIDRFLTRFPKVHLTIDSRTVETAKTLIATRAVDGGFLKLPLDRPDLTSVPVISSGTVCVLPADHPLAARAWLDPKTLKGVPLVLLGLGRLSRAHIDAAFARAGVRPEVRVETHTIGSACALAARGIGISIVNEMLARSYLGDRLVVRPFRPDLRHDYAFVTSSLVTPSRLAQEFLLEVQRSLA</sequence>
<evidence type="ECO:0000256" key="3">
    <source>
        <dbReference type="ARBA" id="ARBA00023125"/>
    </source>
</evidence>
<organism evidence="5 6">
    <name type="scientific">Niveispirillum cyanobacteriorum</name>
    <dbReference type="NCBI Taxonomy" id="1612173"/>
    <lineage>
        <taxon>Bacteria</taxon>
        <taxon>Pseudomonadati</taxon>
        <taxon>Pseudomonadota</taxon>
        <taxon>Alphaproteobacteria</taxon>
        <taxon>Rhodospirillales</taxon>
        <taxon>Azospirillaceae</taxon>
        <taxon>Niveispirillum</taxon>
    </lineage>
</organism>
<dbReference type="Pfam" id="PF00126">
    <property type="entry name" value="HTH_1"/>
    <property type="match status" value="1"/>
</dbReference>
<dbReference type="InterPro" id="IPR000847">
    <property type="entry name" value="LysR_HTH_N"/>
</dbReference>
<evidence type="ECO:0000256" key="1">
    <source>
        <dbReference type="ARBA" id="ARBA00009437"/>
    </source>
</evidence>
<dbReference type="PANTHER" id="PTHR30427:SF1">
    <property type="entry name" value="TRANSCRIPTIONAL ACTIVATOR PROTEIN LYSR"/>
    <property type="match status" value="1"/>
</dbReference>
<dbReference type="PROSITE" id="PS50931">
    <property type="entry name" value="HTH_LYSR"/>
    <property type="match status" value="1"/>
</dbReference>
<dbReference type="InterPro" id="IPR037424">
    <property type="entry name" value="NocR_PBP2"/>
</dbReference>
<proteinExistence type="inferred from homology"/>
<accession>A0A2K9NGX2</accession>
<dbReference type="AlphaFoldDB" id="A0A2K9NGX2"/>
<dbReference type="InterPro" id="IPR036388">
    <property type="entry name" value="WH-like_DNA-bd_sf"/>
</dbReference>
<dbReference type="GO" id="GO:0003700">
    <property type="term" value="F:DNA-binding transcription factor activity"/>
    <property type="evidence" value="ECO:0007669"/>
    <property type="project" value="InterPro"/>
</dbReference>
<dbReference type="GO" id="GO:0043565">
    <property type="term" value="F:sequence-specific DNA binding"/>
    <property type="evidence" value="ECO:0007669"/>
    <property type="project" value="TreeGrafter"/>
</dbReference>
<evidence type="ECO:0000256" key="2">
    <source>
        <dbReference type="ARBA" id="ARBA00023015"/>
    </source>
</evidence>
<dbReference type="OrthoDB" id="8479870at2"/>
<gene>
    <name evidence="5" type="ORF">C0V82_18400</name>
</gene>
<protein>
    <submittedName>
        <fullName evidence="5">LysR family transcriptional regulator</fullName>
    </submittedName>
</protein>